<sequence length="122" mass="13371">MLVLRDSENARRIAAPEIRRLVEQRFLDICDGEPYEPDLHGYMIVVEAGDSVQDLEEESGCPLYGAAGSSPYFEVLEELDTCYEMVFVPGDGDFGVVIFIPKVAGIDPDLLAVCAEYAVPAP</sequence>
<accession>A0A6A7RQN1</accession>
<evidence type="ECO:0000313" key="2">
    <source>
        <dbReference type="Proteomes" id="UP000342300"/>
    </source>
</evidence>
<name>A0A6A7RQN1_9PROT</name>
<organism evidence="1 2">
    <name type="scientific">Candidatus Accumulibacter phosphatis</name>
    <dbReference type="NCBI Taxonomy" id="327160"/>
    <lineage>
        <taxon>Bacteria</taxon>
        <taxon>Pseudomonadati</taxon>
        <taxon>Pseudomonadota</taxon>
        <taxon>Betaproteobacteria</taxon>
        <taxon>Candidatus Accumulibacter</taxon>
    </lineage>
</organism>
<dbReference type="Proteomes" id="UP000342300">
    <property type="component" value="Unassembled WGS sequence"/>
</dbReference>
<proteinExistence type="predicted"/>
<protein>
    <submittedName>
        <fullName evidence="1">Uncharacterized protein</fullName>
    </submittedName>
</protein>
<reference evidence="1 2" key="1">
    <citation type="submission" date="2017-09" db="EMBL/GenBank/DDBJ databases">
        <title>Metagenomic Analysis Reveals Denitrifying Candidatus Accumulibacter and Flanking Population as a Source of N2O.</title>
        <authorList>
            <person name="Gao H."/>
            <person name="Mao Y."/>
            <person name="Zhao X."/>
            <person name="Liu W.-T."/>
            <person name="Zhang T."/>
            <person name="Wells G."/>
        </authorList>
    </citation>
    <scope>NUCLEOTIDE SEQUENCE [LARGE SCALE GENOMIC DNA]</scope>
    <source>
        <strain evidence="1">CANDO_2_IC</strain>
    </source>
</reference>
<dbReference type="EMBL" id="PDHS01000100">
    <property type="protein sequence ID" value="MQM29883.1"/>
    <property type="molecule type" value="Genomic_DNA"/>
</dbReference>
<dbReference type="AlphaFoldDB" id="A0A6A7RQN1"/>
<comment type="caution">
    <text evidence="1">The sequence shown here is derived from an EMBL/GenBank/DDBJ whole genome shotgun (WGS) entry which is preliminary data.</text>
</comment>
<evidence type="ECO:0000313" key="1">
    <source>
        <dbReference type="EMBL" id="MQM29883.1"/>
    </source>
</evidence>
<gene>
    <name evidence="1" type="ORF">CRU78_04750</name>
</gene>